<keyword evidence="2" id="KW-1133">Transmembrane helix</keyword>
<feature type="region of interest" description="Disordered" evidence="1">
    <location>
        <begin position="33"/>
        <end position="54"/>
    </location>
</feature>
<gene>
    <name evidence="3" type="ORF">HannXRQ_Chr05g0141481</name>
</gene>
<organism evidence="3 4">
    <name type="scientific">Helianthus annuus</name>
    <name type="common">Common sunflower</name>
    <dbReference type="NCBI Taxonomy" id="4232"/>
    <lineage>
        <taxon>Eukaryota</taxon>
        <taxon>Viridiplantae</taxon>
        <taxon>Streptophyta</taxon>
        <taxon>Embryophyta</taxon>
        <taxon>Tracheophyta</taxon>
        <taxon>Spermatophyta</taxon>
        <taxon>Magnoliopsida</taxon>
        <taxon>eudicotyledons</taxon>
        <taxon>Gunneridae</taxon>
        <taxon>Pentapetalae</taxon>
        <taxon>asterids</taxon>
        <taxon>campanulids</taxon>
        <taxon>Asterales</taxon>
        <taxon>Asteraceae</taxon>
        <taxon>Asteroideae</taxon>
        <taxon>Heliantheae alliance</taxon>
        <taxon>Heliantheae</taxon>
        <taxon>Helianthus</taxon>
    </lineage>
</organism>
<dbReference type="AlphaFoldDB" id="A0A251UPC1"/>
<accession>A0A251UPC1</accession>
<sequence>MPRFEHRVYTLNKQTTNHSANDLILPFRSPELSTPSFDNPTPRTSTHSVRQHHVRRRRLVVTGVHRRNPRSPQSKPFRRNCYVGPPFFFVSVNLSCTFSWIILHLYSCVNTRSATQSMLMFKK</sequence>
<evidence type="ECO:0000313" key="3">
    <source>
        <dbReference type="EMBL" id="OTG24873.1"/>
    </source>
</evidence>
<evidence type="ECO:0000313" key="4">
    <source>
        <dbReference type="Proteomes" id="UP000215914"/>
    </source>
</evidence>
<proteinExistence type="predicted"/>
<dbReference type="EMBL" id="CM007894">
    <property type="protein sequence ID" value="OTG24873.1"/>
    <property type="molecule type" value="Genomic_DNA"/>
</dbReference>
<reference evidence="4" key="1">
    <citation type="journal article" date="2017" name="Nature">
        <title>The sunflower genome provides insights into oil metabolism, flowering and Asterid evolution.</title>
        <authorList>
            <person name="Badouin H."/>
            <person name="Gouzy J."/>
            <person name="Grassa C.J."/>
            <person name="Murat F."/>
            <person name="Staton S.E."/>
            <person name="Cottret L."/>
            <person name="Lelandais-Briere C."/>
            <person name="Owens G.L."/>
            <person name="Carrere S."/>
            <person name="Mayjonade B."/>
            <person name="Legrand L."/>
            <person name="Gill N."/>
            <person name="Kane N.C."/>
            <person name="Bowers J.E."/>
            <person name="Hubner S."/>
            <person name="Bellec A."/>
            <person name="Berard A."/>
            <person name="Berges H."/>
            <person name="Blanchet N."/>
            <person name="Boniface M.C."/>
            <person name="Brunel D."/>
            <person name="Catrice O."/>
            <person name="Chaidir N."/>
            <person name="Claudel C."/>
            <person name="Donnadieu C."/>
            <person name="Faraut T."/>
            <person name="Fievet G."/>
            <person name="Helmstetter N."/>
            <person name="King M."/>
            <person name="Knapp S.J."/>
            <person name="Lai Z."/>
            <person name="Le Paslier M.C."/>
            <person name="Lippi Y."/>
            <person name="Lorenzon L."/>
            <person name="Mandel J.R."/>
            <person name="Marage G."/>
            <person name="Marchand G."/>
            <person name="Marquand E."/>
            <person name="Bret-Mestries E."/>
            <person name="Morien E."/>
            <person name="Nambeesan S."/>
            <person name="Nguyen T."/>
            <person name="Pegot-Espagnet P."/>
            <person name="Pouilly N."/>
            <person name="Raftis F."/>
            <person name="Sallet E."/>
            <person name="Schiex T."/>
            <person name="Thomas J."/>
            <person name="Vandecasteele C."/>
            <person name="Vares D."/>
            <person name="Vear F."/>
            <person name="Vautrin S."/>
            <person name="Crespi M."/>
            <person name="Mangin B."/>
            <person name="Burke J.M."/>
            <person name="Salse J."/>
            <person name="Munos S."/>
            <person name="Vincourt P."/>
            <person name="Rieseberg L.H."/>
            <person name="Langlade N.B."/>
        </authorList>
    </citation>
    <scope>NUCLEOTIDE SEQUENCE [LARGE SCALE GENOMIC DNA]</scope>
    <source>
        <strain evidence="4">cv. SF193</strain>
    </source>
</reference>
<protein>
    <recommendedName>
        <fullName evidence="5">Transmembrane protein</fullName>
    </recommendedName>
</protein>
<dbReference type="InParanoid" id="A0A251UPC1"/>
<evidence type="ECO:0000256" key="2">
    <source>
        <dbReference type="SAM" id="Phobius"/>
    </source>
</evidence>
<evidence type="ECO:0008006" key="5">
    <source>
        <dbReference type="Google" id="ProtNLM"/>
    </source>
</evidence>
<evidence type="ECO:0000256" key="1">
    <source>
        <dbReference type="SAM" id="MobiDB-lite"/>
    </source>
</evidence>
<keyword evidence="2" id="KW-0812">Transmembrane</keyword>
<feature type="compositionally biased region" description="Polar residues" evidence="1">
    <location>
        <begin position="33"/>
        <end position="46"/>
    </location>
</feature>
<feature type="transmembrane region" description="Helical" evidence="2">
    <location>
        <begin position="87"/>
        <end position="106"/>
    </location>
</feature>
<keyword evidence="2" id="KW-0472">Membrane</keyword>
<name>A0A251UPC1_HELAN</name>
<dbReference type="Proteomes" id="UP000215914">
    <property type="component" value="Chromosome 5"/>
</dbReference>
<keyword evidence="4" id="KW-1185">Reference proteome</keyword>